<reference evidence="1" key="1">
    <citation type="submission" date="2019-10" db="EMBL/GenBank/DDBJ databases">
        <authorList>
            <consortium name="DOE Joint Genome Institute"/>
            <person name="Kuo A."/>
            <person name="Miyauchi S."/>
            <person name="Kiss E."/>
            <person name="Drula E."/>
            <person name="Kohler A."/>
            <person name="Sanchez-Garcia M."/>
            <person name="Andreopoulos B."/>
            <person name="Barry K.W."/>
            <person name="Bonito G."/>
            <person name="Buee M."/>
            <person name="Carver A."/>
            <person name="Chen C."/>
            <person name="Cichocki N."/>
            <person name="Clum A."/>
            <person name="Culley D."/>
            <person name="Crous P.W."/>
            <person name="Fauchery L."/>
            <person name="Girlanda M."/>
            <person name="Hayes R."/>
            <person name="Keri Z."/>
            <person name="Labutti K."/>
            <person name="Lipzen A."/>
            <person name="Lombard V."/>
            <person name="Magnuson J."/>
            <person name="Maillard F."/>
            <person name="Morin E."/>
            <person name="Murat C."/>
            <person name="Nolan M."/>
            <person name="Ohm R."/>
            <person name="Pangilinan J."/>
            <person name="Pereira M."/>
            <person name="Perotto S."/>
            <person name="Peter M."/>
            <person name="Riley R."/>
            <person name="Sitrit Y."/>
            <person name="Stielow B."/>
            <person name="Szollosi G."/>
            <person name="Zifcakova L."/>
            <person name="Stursova M."/>
            <person name="Spatafora J.W."/>
            <person name="Tedersoo L."/>
            <person name="Vaario L.-M."/>
            <person name="Yamada A."/>
            <person name="Yan M."/>
            <person name="Wang P."/>
            <person name="Xu J."/>
            <person name="Bruns T."/>
            <person name="Baldrian P."/>
            <person name="Vilgalys R."/>
            <person name="Henrissat B."/>
            <person name="Grigoriev I.V."/>
            <person name="Hibbett D."/>
            <person name="Nagy L.G."/>
            <person name="Martin F.M."/>
        </authorList>
    </citation>
    <scope>NUCLEOTIDE SEQUENCE</scope>
    <source>
        <strain evidence="1">P2</strain>
    </source>
</reference>
<protein>
    <submittedName>
        <fullName evidence="1">Uncharacterized protein</fullName>
    </submittedName>
</protein>
<dbReference type="Proteomes" id="UP000886501">
    <property type="component" value="Unassembled WGS sequence"/>
</dbReference>
<gene>
    <name evidence="1" type="ORF">BDM02DRAFT_3265452</name>
</gene>
<comment type="caution">
    <text evidence="1">The sequence shown here is derived from an EMBL/GenBank/DDBJ whole genome shotgun (WGS) entry which is preliminary data.</text>
</comment>
<keyword evidence="2" id="KW-1185">Reference proteome</keyword>
<reference evidence="1" key="2">
    <citation type="journal article" date="2020" name="Nat. Commun.">
        <title>Large-scale genome sequencing of mycorrhizal fungi provides insights into the early evolution of symbiotic traits.</title>
        <authorList>
            <person name="Miyauchi S."/>
            <person name="Kiss E."/>
            <person name="Kuo A."/>
            <person name="Drula E."/>
            <person name="Kohler A."/>
            <person name="Sanchez-Garcia M."/>
            <person name="Morin E."/>
            <person name="Andreopoulos B."/>
            <person name="Barry K.W."/>
            <person name="Bonito G."/>
            <person name="Buee M."/>
            <person name="Carver A."/>
            <person name="Chen C."/>
            <person name="Cichocki N."/>
            <person name="Clum A."/>
            <person name="Culley D."/>
            <person name="Crous P.W."/>
            <person name="Fauchery L."/>
            <person name="Girlanda M."/>
            <person name="Hayes R.D."/>
            <person name="Keri Z."/>
            <person name="LaButti K."/>
            <person name="Lipzen A."/>
            <person name="Lombard V."/>
            <person name="Magnuson J."/>
            <person name="Maillard F."/>
            <person name="Murat C."/>
            <person name="Nolan M."/>
            <person name="Ohm R.A."/>
            <person name="Pangilinan J."/>
            <person name="Pereira M.F."/>
            <person name="Perotto S."/>
            <person name="Peter M."/>
            <person name="Pfister S."/>
            <person name="Riley R."/>
            <person name="Sitrit Y."/>
            <person name="Stielow J.B."/>
            <person name="Szollosi G."/>
            <person name="Zifcakova L."/>
            <person name="Stursova M."/>
            <person name="Spatafora J.W."/>
            <person name="Tedersoo L."/>
            <person name="Vaario L.M."/>
            <person name="Yamada A."/>
            <person name="Yan M."/>
            <person name="Wang P."/>
            <person name="Xu J."/>
            <person name="Bruns T."/>
            <person name="Baldrian P."/>
            <person name="Vilgalys R."/>
            <person name="Dunand C."/>
            <person name="Henrissat B."/>
            <person name="Grigoriev I.V."/>
            <person name="Hibbett D."/>
            <person name="Nagy L.G."/>
            <person name="Martin F.M."/>
        </authorList>
    </citation>
    <scope>NUCLEOTIDE SEQUENCE</scope>
    <source>
        <strain evidence="1">P2</strain>
    </source>
</reference>
<evidence type="ECO:0000313" key="1">
    <source>
        <dbReference type="EMBL" id="KAF9653746.1"/>
    </source>
</evidence>
<name>A0ACB6ZXA0_THEGA</name>
<sequence length="127" mass="13666">MKFTALFAGIISALAVHAADSSTLDVWVPPITFPTEGVNLISGQTYNFTWDASSPPPQITNPTAVIYLRQNDRTLPIILAGKVPTAQGYAPVNIPWVNTGVYQVVLFGDSGNFSPEFNITSPNPFTP</sequence>
<organism evidence="1 2">
    <name type="scientific">Thelephora ganbajun</name>
    <name type="common">Ganba fungus</name>
    <dbReference type="NCBI Taxonomy" id="370292"/>
    <lineage>
        <taxon>Eukaryota</taxon>
        <taxon>Fungi</taxon>
        <taxon>Dikarya</taxon>
        <taxon>Basidiomycota</taxon>
        <taxon>Agaricomycotina</taxon>
        <taxon>Agaricomycetes</taxon>
        <taxon>Thelephorales</taxon>
        <taxon>Thelephoraceae</taxon>
        <taxon>Thelephora</taxon>
    </lineage>
</organism>
<accession>A0ACB6ZXA0</accession>
<dbReference type="EMBL" id="MU117963">
    <property type="protein sequence ID" value="KAF9653746.1"/>
    <property type="molecule type" value="Genomic_DNA"/>
</dbReference>
<evidence type="ECO:0000313" key="2">
    <source>
        <dbReference type="Proteomes" id="UP000886501"/>
    </source>
</evidence>
<proteinExistence type="predicted"/>